<dbReference type="EMBL" id="CP036426">
    <property type="protein sequence ID" value="QDV34949.1"/>
    <property type="molecule type" value="Genomic_DNA"/>
</dbReference>
<dbReference type="KEGG" id="tpla:ElP_28460"/>
<dbReference type="RefSeq" id="WP_145270209.1">
    <property type="nucleotide sequence ID" value="NZ_CP036426.1"/>
</dbReference>
<keyword evidence="2" id="KW-1185">Reference proteome</keyword>
<organism evidence="1 2">
    <name type="scientific">Tautonia plasticadhaerens</name>
    <dbReference type="NCBI Taxonomy" id="2527974"/>
    <lineage>
        <taxon>Bacteria</taxon>
        <taxon>Pseudomonadati</taxon>
        <taxon>Planctomycetota</taxon>
        <taxon>Planctomycetia</taxon>
        <taxon>Isosphaerales</taxon>
        <taxon>Isosphaeraceae</taxon>
        <taxon>Tautonia</taxon>
    </lineage>
</organism>
<evidence type="ECO:0000313" key="2">
    <source>
        <dbReference type="Proteomes" id="UP000317835"/>
    </source>
</evidence>
<name>A0A518H277_9BACT</name>
<dbReference type="Proteomes" id="UP000317835">
    <property type="component" value="Chromosome"/>
</dbReference>
<sequence length="61" mass="6816">MTGNGQISELEAAHNAIRDLSERLRLAREGLMLWRHGYPMGEAGRKALDATDLTKPLKEEP</sequence>
<proteinExistence type="predicted"/>
<evidence type="ECO:0000313" key="1">
    <source>
        <dbReference type="EMBL" id="QDV34949.1"/>
    </source>
</evidence>
<accession>A0A518H277</accession>
<dbReference type="AlphaFoldDB" id="A0A518H277"/>
<protein>
    <submittedName>
        <fullName evidence="1">Uncharacterized protein</fullName>
    </submittedName>
</protein>
<reference evidence="1 2" key="1">
    <citation type="submission" date="2019-02" db="EMBL/GenBank/DDBJ databases">
        <title>Deep-cultivation of Planctomycetes and their phenomic and genomic characterization uncovers novel biology.</title>
        <authorList>
            <person name="Wiegand S."/>
            <person name="Jogler M."/>
            <person name="Boedeker C."/>
            <person name="Pinto D."/>
            <person name="Vollmers J."/>
            <person name="Rivas-Marin E."/>
            <person name="Kohn T."/>
            <person name="Peeters S.H."/>
            <person name="Heuer A."/>
            <person name="Rast P."/>
            <person name="Oberbeckmann S."/>
            <person name="Bunk B."/>
            <person name="Jeske O."/>
            <person name="Meyerdierks A."/>
            <person name="Storesund J.E."/>
            <person name="Kallscheuer N."/>
            <person name="Luecker S."/>
            <person name="Lage O.M."/>
            <person name="Pohl T."/>
            <person name="Merkel B.J."/>
            <person name="Hornburger P."/>
            <person name="Mueller R.-W."/>
            <person name="Bruemmer F."/>
            <person name="Labrenz M."/>
            <person name="Spormann A.M."/>
            <person name="Op den Camp H."/>
            <person name="Overmann J."/>
            <person name="Amann R."/>
            <person name="Jetten M.S.M."/>
            <person name="Mascher T."/>
            <person name="Medema M.H."/>
            <person name="Devos D.P."/>
            <person name="Kaster A.-K."/>
            <person name="Ovreas L."/>
            <person name="Rohde M."/>
            <person name="Galperin M.Y."/>
            <person name="Jogler C."/>
        </authorList>
    </citation>
    <scope>NUCLEOTIDE SEQUENCE [LARGE SCALE GENOMIC DNA]</scope>
    <source>
        <strain evidence="1 2">ElP</strain>
    </source>
</reference>
<gene>
    <name evidence="1" type="ORF">ElP_28460</name>
</gene>